<evidence type="ECO:0000256" key="1">
    <source>
        <dbReference type="SAM" id="MobiDB-lite"/>
    </source>
</evidence>
<feature type="compositionally biased region" description="Low complexity" evidence="1">
    <location>
        <begin position="755"/>
        <end position="770"/>
    </location>
</feature>
<sequence length="1003" mass="112922">MENDSEGYWDYLNLDQGETVGENTEVDPMNPLKGIKPRKLSLRDSPDYISHDIENNKHKKAWLNNLEEMVEQISRNSAQLEIEAADTLKAVNSMVKQYNTLSGTSNSSSGTFIQTFSAAEEVEKPKVELSERFIRNKDEIKNKEGANEGNIYSQSNDEGTLVLRSDERHSRDHYYLLESPPETPFFHSRRQTLKESDYLLNCSSERRRVKEGQSILSGVDQENDEREIEYLRMFKGEFDVNRNANKTESVNSWSSILENYGWSNESYGFLLNEEPPEIHEKINEIMFENKTEPLITTDDVLRNDIFESKRIRNYALKKVIKFQIYGIIDGKIKLDSNNVKVYEGYVDEQKRMKKKDITNMIITEKEVTERMLSNLPSTLKSGERKGNYFMEERGKNVRAVGSRMKKPSGTDLPSLNTVKNTTPSFTFDIINNYSTEQGIGDIFRYLDVNSMVQSSTNGFSKLESLFGKVGERKITNFQEAKDKKMEKRFYQVKKVGFYEEKGFNAKEVEEMNNGFNGIVSQDKLKDLQYDGRDYGILSIETKVHKKDIVGSDIPKKREKKSRRSIFAEIKQNKSAIIKERLNKYLQQEELVNMNASNCSISTIGADEVDNASLGNGMLFLKSRNNLDKKVNYSGGQEYFGANRGGKLAFPRPGVQRTGAKPIINTGRTYGTANAEKTKNFDKPVTPNTARRQLKLKPKPKIELNNQYPKQIPQGFASPVFSNYQMIDAKLSVSQNTNVFPAMEYDKCVLNGLSPTTSLSSKTSTQSTSSPETREQTRISRASRIRDICDFTPPGYLDQTGPSKSYENIPPISTSRLDHNHFGSAPSLIKKLASGSLGTSTSSLRSHHPIQPANYYRSAIRNGTTSPSSINTSRSNLISPHLRPTGSSPLSPMYSSPRRFPQSTAQQPKQSTNTTSASASAPIPTSTSGALGTGVGANSRQINPRTNTNQTRIAAIPPKPTQTIPSTPNFSSASKYSKKPNNFSRNAIPVSQPNNNIYKQPQKR</sequence>
<feature type="compositionally biased region" description="Basic and acidic residues" evidence="1">
    <location>
        <begin position="771"/>
        <end position="788"/>
    </location>
</feature>
<evidence type="ECO:0000313" key="3">
    <source>
        <dbReference type="Proteomes" id="UP000188320"/>
    </source>
</evidence>
<feature type="compositionally biased region" description="Polar residues" evidence="1">
    <location>
        <begin position="860"/>
        <end position="877"/>
    </location>
</feature>
<dbReference type="EMBL" id="LSSK01000008">
    <property type="protein sequence ID" value="OMH86329.1"/>
    <property type="molecule type" value="Genomic_DNA"/>
</dbReference>
<feature type="compositionally biased region" description="Polar residues" evidence="1">
    <location>
        <begin position="935"/>
        <end position="951"/>
    </location>
</feature>
<dbReference type="AlphaFoldDB" id="A0A1R1PZG3"/>
<feature type="compositionally biased region" description="Polar residues" evidence="1">
    <location>
        <begin position="799"/>
        <end position="814"/>
    </location>
</feature>
<evidence type="ECO:0000313" key="2">
    <source>
        <dbReference type="EMBL" id="OMH86329.1"/>
    </source>
</evidence>
<accession>A0A1R1PZG3</accession>
<proteinExistence type="predicted"/>
<protein>
    <submittedName>
        <fullName evidence="2">Uncharacterized protein</fullName>
    </submittedName>
</protein>
<organism evidence="2 3">
    <name type="scientific">Zancudomyces culisetae</name>
    <name type="common">Gut fungus</name>
    <name type="synonym">Smittium culisetae</name>
    <dbReference type="NCBI Taxonomy" id="1213189"/>
    <lineage>
        <taxon>Eukaryota</taxon>
        <taxon>Fungi</taxon>
        <taxon>Fungi incertae sedis</taxon>
        <taxon>Zoopagomycota</taxon>
        <taxon>Kickxellomycotina</taxon>
        <taxon>Harpellomycetes</taxon>
        <taxon>Harpellales</taxon>
        <taxon>Legeriomycetaceae</taxon>
        <taxon>Zancudomyces</taxon>
    </lineage>
</organism>
<feature type="compositionally biased region" description="Polar residues" evidence="1">
    <location>
        <begin position="884"/>
        <end position="893"/>
    </location>
</feature>
<feature type="compositionally biased region" description="Polar residues" evidence="1">
    <location>
        <begin position="960"/>
        <end position="1003"/>
    </location>
</feature>
<dbReference type="Proteomes" id="UP000188320">
    <property type="component" value="Unassembled WGS sequence"/>
</dbReference>
<feature type="compositionally biased region" description="Polar residues" evidence="1">
    <location>
        <begin position="900"/>
        <end position="909"/>
    </location>
</feature>
<feature type="region of interest" description="Disordered" evidence="1">
    <location>
        <begin position="859"/>
        <end position="1003"/>
    </location>
</feature>
<gene>
    <name evidence="2" type="ORF">AX774_g87</name>
</gene>
<feature type="compositionally biased region" description="Low complexity" evidence="1">
    <location>
        <begin position="910"/>
        <end position="927"/>
    </location>
</feature>
<reference evidence="3" key="1">
    <citation type="submission" date="2017-01" db="EMBL/GenBank/DDBJ databases">
        <authorList>
            <person name="Wang Y."/>
            <person name="White M."/>
            <person name="Kvist S."/>
            <person name="Moncalvo J.-M."/>
        </authorList>
    </citation>
    <scope>NUCLEOTIDE SEQUENCE [LARGE SCALE GENOMIC DNA]</scope>
    <source>
        <strain evidence="3">COL-18-3</strain>
    </source>
</reference>
<name>A0A1R1PZG3_ZANCU</name>
<feature type="region of interest" description="Disordered" evidence="1">
    <location>
        <begin position="755"/>
        <end position="819"/>
    </location>
</feature>
<keyword evidence="3" id="KW-1185">Reference proteome</keyword>
<comment type="caution">
    <text evidence="2">The sequence shown here is derived from an EMBL/GenBank/DDBJ whole genome shotgun (WGS) entry which is preliminary data.</text>
</comment>